<feature type="domain" description="Heterokaryon incompatibility" evidence="1">
    <location>
        <begin position="50"/>
        <end position="216"/>
    </location>
</feature>
<name>A0AA35MBP0_9HYPO</name>
<dbReference type="Proteomes" id="UP001160390">
    <property type="component" value="Unassembled WGS sequence"/>
</dbReference>
<dbReference type="Pfam" id="PF26639">
    <property type="entry name" value="Het-6_barrel"/>
    <property type="match status" value="1"/>
</dbReference>
<evidence type="ECO:0000313" key="2">
    <source>
        <dbReference type="EMBL" id="CAI6094180.1"/>
    </source>
</evidence>
<dbReference type="PANTHER" id="PTHR24148">
    <property type="entry name" value="ANKYRIN REPEAT DOMAIN-CONTAINING PROTEIN 39 HOMOLOG-RELATED"/>
    <property type="match status" value="1"/>
</dbReference>
<evidence type="ECO:0000313" key="3">
    <source>
        <dbReference type="Proteomes" id="UP001160390"/>
    </source>
</evidence>
<accession>A0AA35MBP0</accession>
<sequence>MELQNGMNRRGLPYTNLLPNHIRLFRINPNTSAPNAGSLEVVSLDAAPPFYALSHSWGTQARDTALQIDGYMLNVTSELASGIRRMKELAAQHGGISPSITYIWIDSLCIDQQNIPERSSQVTLMRRIYSQSITTLIWLGPGNDSYSAAWSLIDQIYGVFQSQHPTTKSLGDIPLKTFSDASHAASGLPELNHLLWTQMRQLVELRWFSRIWVIQEVVLSAQDPIILHGQHVFSWRRLEWACAWMYRNGYMRLKQIPEQLRNIDTIRNIRQSQTLWPLDALMSITQVKFHATNQRDKIYALLGLAAESQDGSDLPEALRPDYSLEVEETYLKVAHFLLKRNGSLSILTRAHGTSGSLTRRQRLYDLKNLPSWAPDWSDFRVFNSGLRTSLSWVHYLNPEETPHLGFPPHYTASANDRLKLYDTPHNRMIRVSGIRLGEVIRAVSFSQNEQSKEEFKLLLDSKLKSIWHLAISVLKGSNESDIITWATSFIKAMTADQHRLIGRMWDQSFKDGLAYLLRLLEHHESHVTLGFAQTDTEKAMKLLKSHAVGGKPEEFATLACTYCFNRCFIVTSTGSIGIGPSDTRVGDSVSVILGSGVPYIIRKRETGWNFIGESYLEGFMDGEAPHASREGLIQEQIFDII</sequence>
<evidence type="ECO:0000259" key="1">
    <source>
        <dbReference type="Pfam" id="PF06985"/>
    </source>
</evidence>
<dbReference type="InterPro" id="IPR052895">
    <property type="entry name" value="HetReg/Transcr_Mod"/>
</dbReference>
<gene>
    <name evidence="2" type="ORF">CCHLO57077_00012260</name>
</gene>
<protein>
    <recommendedName>
        <fullName evidence="1">Heterokaryon incompatibility domain-containing protein</fullName>
    </recommendedName>
</protein>
<dbReference type="InterPro" id="IPR010730">
    <property type="entry name" value="HET"/>
</dbReference>
<dbReference type="Pfam" id="PF06985">
    <property type="entry name" value="HET"/>
    <property type="match status" value="1"/>
</dbReference>
<dbReference type="PANTHER" id="PTHR24148:SF64">
    <property type="entry name" value="HETEROKARYON INCOMPATIBILITY DOMAIN-CONTAINING PROTEIN"/>
    <property type="match status" value="1"/>
</dbReference>
<reference evidence="2" key="1">
    <citation type="submission" date="2023-01" db="EMBL/GenBank/DDBJ databases">
        <authorList>
            <person name="Piombo E."/>
        </authorList>
    </citation>
    <scope>NUCLEOTIDE SEQUENCE</scope>
</reference>
<proteinExistence type="predicted"/>
<dbReference type="AlphaFoldDB" id="A0AA35MBP0"/>
<dbReference type="EMBL" id="CABFNP030001250">
    <property type="protein sequence ID" value="CAI6094180.1"/>
    <property type="molecule type" value="Genomic_DNA"/>
</dbReference>
<comment type="caution">
    <text evidence="2">The sequence shown here is derived from an EMBL/GenBank/DDBJ whole genome shotgun (WGS) entry which is preliminary data.</text>
</comment>
<keyword evidence="3" id="KW-1185">Reference proteome</keyword>
<organism evidence="2 3">
    <name type="scientific">Clonostachys chloroleuca</name>
    <dbReference type="NCBI Taxonomy" id="1926264"/>
    <lineage>
        <taxon>Eukaryota</taxon>
        <taxon>Fungi</taxon>
        <taxon>Dikarya</taxon>
        <taxon>Ascomycota</taxon>
        <taxon>Pezizomycotina</taxon>
        <taxon>Sordariomycetes</taxon>
        <taxon>Hypocreomycetidae</taxon>
        <taxon>Hypocreales</taxon>
        <taxon>Bionectriaceae</taxon>
        <taxon>Clonostachys</taxon>
    </lineage>
</organism>